<feature type="transmembrane region" description="Helical" evidence="1">
    <location>
        <begin position="96"/>
        <end position="125"/>
    </location>
</feature>
<dbReference type="EMBL" id="CP042437">
    <property type="protein sequence ID" value="QEC79847.1"/>
    <property type="molecule type" value="Genomic_DNA"/>
</dbReference>
<keyword evidence="1" id="KW-0472">Membrane</keyword>
<dbReference type="OrthoDB" id="796719at2"/>
<dbReference type="Proteomes" id="UP000321362">
    <property type="component" value="Chromosome"/>
</dbReference>
<evidence type="ECO:0000256" key="1">
    <source>
        <dbReference type="SAM" id="Phobius"/>
    </source>
</evidence>
<feature type="transmembrane region" description="Helical" evidence="1">
    <location>
        <begin position="146"/>
        <end position="166"/>
    </location>
</feature>
<dbReference type="KEGG" id="mgk:FSB76_29250"/>
<gene>
    <name evidence="2" type="ORF">FSB76_29250</name>
</gene>
<keyword evidence="1" id="KW-0812">Transmembrane</keyword>
<feature type="transmembrane region" description="Helical" evidence="1">
    <location>
        <begin position="22"/>
        <end position="43"/>
    </location>
</feature>
<accession>A0A5B8W8R1</accession>
<organism evidence="2 3">
    <name type="scientific">Mucilaginibacter ginsenosidivorax</name>
    <dbReference type="NCBI Taxonomy" id="862126"/>
    <lineage>
        <taxon>Bacteria</taxon>
        <taxon>Pseudomonadati</taxon>
        <taxon>Bacteroidota</taxon>
        <taxon>Sphingobacteriia</taxon>
        <taxon>Sphingobacteriales</taxon>
        <taxon>Sphingobacteriaceae</taxon>
        <taxon>Mucilaginibacter</taxon>
    </lineage>
</organism>
<sequence>MQISIHRIWLLVRKQWAENQQLYILGMLAMAGIIAGLIIYNISSFEGFDKRSQKNLFFLSMVVVGSIFATTILSQFNTKHAGIQALMLPASALEKFVVAAIYSIIVFPVCFVVIVYPLIIIGHYVDRELIGSNNLLYVANGDLEEFIFIFIFLILQSVALFCSVLFKRYVFIKSAILVIIVFFGVIISNPLIARRIVTINTEKPVIANISETYYDVNHNIVAHKEVKESTWTRIRSAMPYSEMEINNWFVKKKHNGVNYISYNTEVRNKYHAFFYALLVISIPFLWLITWFRLKEKEL</sequence>
<feature type="transmembrane region" description="Helical" evidence="1">
    <location>
        <begin position="172"/>
        <end position="193"/>
    </location>
</feature>
<feature type="transmembrane region" description="Helical" evidence="1">
    <location>
        <begin position="55"/>
        <end position="76"/>
    </location>
</feature>
<protein>
    <submittedName>
        <fullName evidence="2">Uncharacterized protein</fullName>
    </submittedName>
</protein>
<name>A0A5B8W8R1_9SPHI</name>
<dbReference type="RefSeq" id="WP_147059831.1">
    <property type="nucleotide sequence ID" value="NZ_CP042437.1"/>
</dbReference>
<keyword evidence="1" id="KW-1133">Transmembrane helix</keyword>
<reference evidence="2 3" key="1">
    <citation type="journal article" date="2013" name="J. Microbiol.">
        <title>Mucilaginibacter ginsenosidivorax sp. nov., with ginsenoside converting activity isolated from sediment.</title>
        <authorList>
            <person name="Kim J.K."/>
            <person name="Choi T.E."/>
            <person name="Liu Q.M."/>
            <person name="Park H.Y."/>
            <person name="Yi T.H."/>
            <person name="Yoon M.H."/>
            <person name="Kim S.C."/>
            <person name="Im W.T."/>
        </authorList>
    </citation>
    <scope>NUCLEOTIDE SEQUENCE [LARGE SCALE GENOMIC DNA]</scope>
    <source>
        <strain evidence="2 3">KHI28</strain>
    </source>
</reference>
<evidence type="ECO:0000313" key="3">
    <source>
        <dbReference type="Proteomes" id="UP000321362"/>
    </source>
</evidence>
<dbReference type="AlphaFoldDB" id="A0A5B8W8R1"/>
<feature type="transmembrane region" description="Helical" evidence="1">
    <location>
        <begin position="272"/>
        <end position="293"/>
    </location>
</feature>
<keyword evidence="3" id="KW-1185">Reference proteome</keyword>
<proteinExistence type="predicted"/>
<evidence type="ECO:0000313" key="2">
    <source>
        <dbReference type="EMBL" id="QEC79847.1"/>
    </source>
</evidence>